<evidence type="ECO:0000256" key="5">
    <source>
        <dbReference type="ARBA" id="ARBA00023014"/>
    </source>
</evidence>
<comment type="caution">
    <text evidence="7">The sequence shown here is derived from an EMBL/GenBank/DDBJ whole genome shotgun (WGS) entry which is preliminary data.</text>
</comment>
<dbReference type="PANTHER" id="PTHR11228:SF7">
    <property type="entry name" value="PQQA PEPTIDE CYCLASE"/>
    <property type="match status" value="1"/>
</dbReference>
<dbReference type="Pfam" id="PF13186">
    <property type="entry name" value="SPASM"/>
    <property type="match status" value="1"/>
</dbReference>
<dbReference type="PANTHER" id="PTHR11228">
    <property type="entry name" value="RADICAL SAM DOMAIN PROTEIN"/>
    <property type="match status" value="1"/>
</dbReference>
<evidence type="ECO:0000313" key="7">
    <source>
        <dbReference type="EMBL" id="NWH04953.1"/>
    </source>
</evidence>
<dbReference type="RefSeq" id="WP_178366407.1">
    <property type="nucleotide sequence ID" value="NZ_JACADJ010000021.1"/>
</dbReference>
<name>A0A850SZT6_9BACT</name>
<dbReference type="CDD" id="cd01335">
    <property type="entry name" value="Radical_SAM"/>
    <property type="match status" value="1"/>
</dbReference>
<evidence type="ECO:0000256" key="4">
    <source>
        <dbReference type="ARBA" id="ARBA00023004"/>
    </source>
</evidence>
<dbReference type="SUPFAM" id="SSF102114">
    <property type="entry name" value="Radical SAM enzymes"/>
    <property type="match status" value="1"/>
</dbReference>
<dbReference type="InterPro" id="IPR050377">
    <property type="entry name" value="Radical_SAM_PqqE_MftC-like"/>
</dbReference>
<dbReference type="AlphaFoldDB" id="A0A850SZT6"/>
<dbReference type="SFLD" id="SFLDG01067">
    <property type="entry name" value="SPASM/twitch_domain_containing"/>
    <property type="match status" value="1"/>
</dbReference>
<evidence type="ECO:0000256" key="2">
    <source>
        <dbReference type="ARBA" id="ARBA00022691"/>
    </source>
</evidence>
<dbReference type="SFLD" id="SFLDS00029">
    <property type="entry name" value="Radical_SAM"/>
    <property type="match status" value="1"/>
</dbReference>
<keyword evidence="2" id="KW-0949">S-adenosyl-L-methionine</keyword>
<sequence length="354" mass="40502">MTDQFRIDSHKLMYHVNRVKKWLDGELIYPIYMEVSPCGSCNHRCSFCSVDFMGYQKKMIDAGLLKKRITELGSLGLKSIMFAGEGEPFLHKQLSEIIVHTKKTGIDVAVTTNGVLMRPEISEKIIASMAWVKVSLNAGQADTYAEIHQTQSDDFGRVLKNIEFAAKVKQNQQSRCAIGVQLLLLPENVEEVETLAQRSKDAGADYLVVKPYTHHHKNDHHYKIEYSVYNYLEKALEKYNSDAFSVIFRARAMKLWDKQTQPVSACVCLPFWSYIDAGGNVWGCSAHLLEETFKYGSIKENTFKEIWEGQKRAKSLKWVSENLDLSTCKLNCRMGQVNKYLNELIEPPEHVNFI</sequence>
<keyword evidence="4" id="KW-0408">Iron</keyword>
<evidence type="ECO:0000256" key="3">
    <source>
        <dbReference type="ARBA" id="ARBA00022723"/>
    </source>
</evidence>
<protein>
    <submittedName>
        <fullName evidence="7">Radical SAM protein</fullName>
    </submittedName>
</protein>
<dbReference type="Proteomes" id="UP000553343">
    <property type="component" value="Unassembled WGS sequence"/>
</dbReference>
<dbReference type="Gene3D" id="3.20.20.70">
    <property type="entry name" value="Aldolase class I"/>
    <property type="match status" value="1"/>
</dbReference>
<dbReference type="GO" id="GO:0046872">
    <property type="term" value="F:metal ion binding"/>
    <property type="evidence" value="ECO:0007669"/>
    <property type="project" value="UniProtKB-KW"/>
</dbReference>
<dbReference type="PROSITE" id="PS51918">
    <property type="entry name" value="RADICAL_SAM"/>
    <property type="match status" value="1"/>
</dbReference>
<evidence type="ECO:0000256" key="1">
    <source>
        <dbReference type="ARBA" id="ARBA00001966"/>
    </source>
</evidence>
<dbReference type="InterPro" id="IPR013785">
    <property type="entry name" value="Aldolase_TIM"/>
</dbReference>
<organism evidence="7 8">
    <name type="scientific">Desulfobacter latus</name>
    <dbReference type="NCBI Taxonomy" id="2292"/>
    <lineage>
        <taxon>Bacteria</taxon>
        <taxon>Pseudomonadati</taxon>
        <taxon>Thermodesulfobacteriota</taxon>
        <taxon>Desulfobacteria</taxon>
        <taxon>Desulfobacterales</taxon>
        <taxon>Desulfobacteraceae</taxon>
        <taxon>Desulfobacter</taxon>
    </lineage>
</organism>
<dbReference type="CDD" id="cd21109">
    <property type="entry name" value="SPASM"/>
    <property type="match status" value="1"/>
</dbReference>
<feature type="domain" description="Radical SAM core" evidence="6">
    <location>
        <begin position="25"/>
        <end position="242"/>
    </location>
</feature>
<dbReference type="InterPro" id="IPR007197">
    <property type="entry name" value="rSAM"/>
</dbReference>
<dbReference type="GO" id="GO:0051536">
    <property type="term" value="F:iron-sulfur cluster binding"/>
    <property type="evidence" value="ECO:0007669"/>
    <property type="project" value="UniProtKB-KW"/>
</dbReference>
<dbReference type="EMBL" id="JACADJ010000021">
    <property type="protein sequence ID" value="NWH04953.1"/>
    <property type="molecule type" value="Genomic_DNA"/>
</dbReference>
<dbReference type="InterPro" id="IPR023885">
    <property type="entry name" value="4Fe4S-binding_SPASM_dom"/>
</dbReference>
<dbReference type="GO" id="GO:0003824">
    <property type="term" value="F:catalytic activity"/>
    <property type="evidence" value="ECO:0007669"/>
    <property type="project" value="InterPro"/>
</dbReference>
<evidence type="ECO:0000259" key="6">
    <source>
        <dbReference type="PROSITE" id="PS51918"/>
    </source>
</evidence>
<dbReference type="InterPro" id="IPR058240">
    <property type="entry name" value="rSAM_sf"/>
</dbReference>
<keyword evidence="5" id="KW-0411">Iron-sulfur</keyword>
<keyword evidence="8" id="KW-1185">Reference proteome</keyword>
<comment type="cofactor">
    <cofactor evidence="1">
        <name>[4Fe-4S] cluster</name>
        <dbReference type="ChEBI" id="CHEBI:49883"/>
    </cofactor>
</comment>
<keyword evidence="3" id="KW-0479">Metal-binding</keyword>
<proteinExistence type="predicted"/>
<dbReference type="Pfam" id="PF04055">
    <property type="entry name" value="Radical_SAM"/>
    <property type="match status" value="1"/>
</dbReference>
<gene>
    <name evidence="7" type="ORF">HXW94_08155</name>
</gene>
<reference evidence="7 8" key="1">
    <citation type="submission" date="2020-06" db="EMBL/GenBank/DDBJ databases">
        <title>High-quality draft genome of sulfate reducer Desulfobacter latus type strain AcrS2 isolated from marine sediment.</title>
        <authorList>
            <person name="Hoppe M."/>
            <person name="Larsen C.K."/>
            <person name="Marshall I.P.G."/>
            <person name="Schramm A."/>
            <person name="Marietou A.G."/>
        </authorList>
    </citation>
    <scope>NUCLEOTIDE SEQUENCE [LARGE SCALE GENOMIC DNA]</scope>
    <source>
        <strain evidence="7 8">AcRS2</strain>
    </source>
</reference>
<accession>A0A850SZT6</accession>
<evidence type="ECO:0000313" key="8">
    <source>
        <dbReference type="Proteomes" id="UP000553343"/>
    </source>
</evidence>